<dbReference type="EMBL" id="CP109114">
    <property type="protein sequence ID" value="WSC14881.1"/>
    <property type="molecule type" value="Genomic_DNA"/>
</dbReference>
<feature type="transmembrane region" description="Helical" evidence="8">
    <location>
        <begin position="419"/>
        <end position="439"/>
    </location>
</feature>
<evidence type="ECO:0000256" key="6">
    <source>
        <dbReference type="ARBA" id="ARBA00024993"/>
    </source>
</evidence>
<comment type="subcellular location">
    <subcellularLocation>
        <location evidence="1">Membrane</location>
        <topology evidence="1">Multi-pass membrane protein</topology>
    </subcellularLocation>
</comment>
<evidence type="ECO:0000256" key="2">
    <source>
        <dbReference type="ARBA" id="ARBA00006217"/>
    </source>
</evidence>
<dbReference type="SUPFAM" id="SSF53056">
    <property type="entry name" value="beta-carbonic anhydrase, cab"/>
    <property type="match status" value="1"/>
</dbReference>
<feature type="transmembrane region" description="Helical" evidence="8">
    <location>
        <begin position="477"/>
        <end position="508"/>
    </location>
</feature>
<feature type="transmembrane region" description="Helical" evidence="8">
    <location>
        <begin position="223"/>
        <end position="245"/>
    </location>
</feature>
<feature type="compositionally biased region" description="Basic and acidic residues" evidence="7">
    <location>
        <begin position="351"/>
        <end position="364"/>
    </location>
</feature>
<evidence type="ECO:0000313" key="11">
    <source>
        <dbReference type="Proteomes" id="UP001330827"/>
    </source>
</evidence>
<dbReference type="SMART" id="SM00947">
    <property type="entry name" value="Pro_CA"/>
    <property type="match status" value="1"/>
</dbReference>
<feature type="domain" description="SLC26A/SulP transporter" evidence="9">
    <location>
        <begin position="379"/>
        <end position="479"/>
    </location>
</feature>
<name>A0ABZ1G6H2_9ACTN</name>
<keyword evidence="3 8" id="KW-0812">Transmembrane</keyword>
<evidence type="ECO:0000259" key="9">
    <source>
        <dbReference type="Pfam" id="PF00916"/>
    </source>
</evidence>
<dbReference type="InterPro" id="IPR011547">
    <property type="entry name" value="SLC26A/SulP_dom"/>
</dbReference>
<evidence type="ECO:0000313" key="10">
    <source>
        <dbReference type="EMBL" id="WSC14881.1"/>
    </source>
</evidence>
<dbReference type="PANTHER" id="PTHR11814">
    <property type="entry name" value="SULFATE TRANSPORTER"/>
    <property type="match status" value="1"/>
</dbReference>
<dbReference type="Pfam" id="PF00484">
    <property type="entry name" value="Pro_CA"/>
    <property type="match status" value="1"/>
</dbReference>
<evidence type="ECO:0000256" key="8">
    <source>
        <dbReference type="SAM" id="Phobius"/>
    </source>
</evidence>
<feature type="region of interest" description="Disordered" evidence="7">
    <location>
        <begin position="299"/>
        <end position="381"/>
    </location>
</feature>
<dbReference type="InterPro" id="IPR001902">
    <property type="entry name" value="SLC26A/SulP_fam"/>
</dbReference>
<dbReference type="InterPro" id="IPR001765">
    <property type="entry name" value="Carbonic_anhydrase"/>
</dbReference>
<feature type="transmembrane region" description="Helical" evidence="8">
    <location>
        <begin position="73"/>
        <end position="93"/>
    </location>
</feature>
<feature type="transmembrane region" description="Helical" evidence="8">
    <location>
        <begin position="46"/>
        <end position="66"/>
    </location>
</feature>
<dbReference type="Proteomes" id="UP001330827">
    <property type="component" value="Chromosome"/>
</dbReference>
<feature type="compositionally biased region" description="Low complexity" evidence="7">
    <location>
        <begin position="710"/>
        <end position="722"/>
    </location>
</feature>
<feature type="region of interest" description="Disordered" evidence="7">
    <location>
        <begin position="623"/>
        <end position="767"/>
    </location>
</feature>
<evidence type="ECO:0000256" key="5">
    <source>
        <dbReference type="ARBA" id="ARBA00023136"/>
    </source>
</evidence>
<dbReference type="Pfam" id="PF00916">
    <property type="entry name" value="Sulfate_transp"/>
    <property type="match status" value="2"/>
</dbReference>
<feature type="transmembrane region" description="Helical" evidence="8">
    <location>
        <begin position="265"/>
        <end position="290"/>
    </location>
</feature>
<protein>
    <submittedName>
        <fullName evidence="10">SulP family inorganic anion transporter</fullName>
    </submittedName>
</protein>
<sequence>MSACVPTRHDHSSRSSRPPRSSGVKRPHSPPPPHRGGRFRIAGADLSASITVFLLAIPMSLGLAVAMDAPLEAGLISAAVGGIVAGLLGGAPLQVSGPSAGLTVVTAELIQIYGWRTTCAITIGAGLLQILLGSLRAARSALAVSPAIVHGTLAGIGVAIALAQLHIVLGGSPESSAVANALTLPARLAQVGPAAPLIGGLTIAILVLWPRIPGRPGRIMRRIPAALVSVAVATAVAAFAAPSIARVDLPSWNSHALPEMPQGPVLGLATAVFTMMLVASLESMLAAVAVDKLAADRNNERSSEPAAESATEPDVEPATGPHVEPATGPHVEPATGPPARPDVGPDVAPAVERDGDQTVEHPADLSKPGSGQATPPAKRSDLDRELRAQGVANAVSGLLGGLAVSGGAVRSSANVRAGATSRASTVLHGVWVLLATGLLVTALEWIPLAALGALVMVVGIQMVNFAHIRNVHRHREFLVYGATITGVLLFGVLQGVAIGIAVAVAVALHRLARTRVSVTERSGQHLVVVRGQLTFLAVPRLNRTLGQLPQDADVVVELDGFFIDHAAYEMIQDWRNAHTAHGGQVVFTGRSGGRIAEPASAAHSCCRPWTPWRNHHCHDRPEHVPVTGFGHEPPAPGTTGSPTSLGATQAATPPEVAASPGATKSAEATTRTSTRTTLTTTTTTTAKSPTSSPVPLHPAPTPTPAPAPTPAGATGATGATDTTPEDLTPTGTERPPGRSTDCPPDSSPGYAPDHAAAPPRRTGGHQLVSGLSSFQRNTAPLVRAELARLAREDQRPSQLFITCADSRLVTSMITASGPGDLFTVRNIGNLVPPPDSGTGDDSVGAAIEYAVDVLGVESITICGHSGCGAMNALLGAKPDTPETPLWRWLRHGMPSLKRMASKRHAWARISGRLPADEVEQLCLTNVVQQLDHLRAHGSVARRLAAGSLQLHGMYFHVAEAQSYLLTEGVGAGHGLDEVFDRIGPSAPYDPYDPAELARTGA</sequence>
<evidence type="ECO:0000256" key="7">
    <source>
        <dbReference type="SAM" id="MobiDB-lite"/>
    </source>
</evidence>
<evidence type="ECO:0000256" key="1">
    <source>
        <dbReference type="ARBA" id="ARBA00004141"/>
    </source>
</evidence>
<feature type="transmembrane region" description="Helical" evidence="8">
    <location>
        <begin position="113"/>
        <end position="135"/>
    </location>
</feature>
<feature type="compositionally biased region" description="Low complexity" evidence="7">
    <location>
        <begin position="662"/>
        <end position="693"/>
    </location>
</feature>
<comment type="similarity">
    <text evidence="2">Belongs to the beta-class carbonic anhydrase family.</text>
</comment>
<feature type="transmembrane region" description="Helical" evidence="8">
    <location>
        <begin position="445"/>
        <end position="465"/>
    </location>
</feature>
<keyword evidence="5 8" id="KW-0472">Membrane</keyword>
<feature type="compositionally biased region" description="Low complexity" evidence="7">
    <location>
        <begin position="637"/>
        <end position="648"/>
    </location>
</feature>
<dbReference type="RefSeq" id="WP_326593792.1">
    <property type="nucleotide sequence ID" value="NZ_CP109114.1"/>
</dbReference>
<proteinExistence type="inferred from homology"/>
<comment type="function">
    <text evidence="6">Catalyzes the reversible hydration of carbon dioxide to form bicarbonate.</text>
</comment>
<reference evidence="10 11" key="1">
    <citation type="submission" date="2022-10" db="EMBL/GenBank/DDBJ databases">
        <title>The complete genomes of actinobacterial strains from the NBC collection.</title>
        <authorList>
            <person name="Joergensen T.S."/>
            <person name="Alvarez Arevalo M."/>
            <person name="Sterndorff E.B."/>
            <person name="Faurdal D."/>
            <person name="Vuksanovic O."/>
            <person name="Mourched A.-S."/>
            <person name="Charusanti P."/>
            <person name="Shaw S."/>
            <person name="Blin K."/>
            <person name="Weber T."/>
        </authorList>
    </citation>
    <scope>NUCLEOTIDE SEQUENCE [LARGE SCALE GENOMIC DNA]</scope>
    <source>
        <strain evidence="10 11">NBC 01769</strain>
    </source>
</reference>
<gene>
    <name evidence="10" type="ORF">OIE64_19935</name>
</gene>
<feature type="transmembrane region" description="Helical" evidence="8">
    <location>
        <begin position="147"/>
        <end position="169"/>
    </location>
</feature>
<evidence type="ECO:0000256" key="3">
    <source>
        <dbReference type="ARBA" id="ARBA00022692"/>
    </source>
</evidence>
<evidence type="ECO:0000256" key="4">
    <source>
        <dbReference type="ARBA" id="ARBA00022989"/>
    </source>
</evidence>
<feature type="compositionally biased region" description="Pro residues" evidence="7">
    <location>
        <begin position="695"/>
        <end position="709"/>
    </location>
</feature>
<dbReference type="InterPro" id="IPR036874">
    <property type="entry name" value="Carbonic_anhydrase_sf"/>
</dbReference>
<organism evidence="10 11">
    <name type="scientific">Streptomyces brevispora</name>
    <dbReference type="NCBI Taxonomy" id="887462"/>
    <lineage>
        <taxon>Bacteria</taxon>
        <taxon>Bacillati</taxon>
        <taxon>Actinomycetota</taxon>
        <taxon>Actinomycetes</taxon>
        <taxon>Kitasatosporales</taxon>
        <taxon>Streptomycetaceae</taxon>
        <taxon>Streptomyces</taxon>
    </lineage>
</organism>
<feature type="region of interest" description="Disordered" evidence="7">
    <location>
        <begin position="1"/>
        <end position="37"/>
    </location>
</feature>
<feature type="domain" description="SLC26A/SulP transporter" evidence="9">
    <location>
        <begin position="44"/>
        <end position="294"/>
    </location>
</feature>
<accession>A0ABZ1G6H2</accession>
<feature type="transmembrane region" description="Helical" evidence="8">
    <location>
        <begin position="189"/>
        <end position="211"/>
    </location>
</feature>
<keyword evidence="11" id="KW-1185">Reference proteome</keyword>
<dbReference type="Gene3D" id="3.40.1050.10">
    <property type="entry name" value="Carbonic anhydrase"/>
    <property type="match status" value="1"/>
</dbReference>
<keyword evidence="4 8" id="KW-1133">Transmembrane helix</keyword>